<dbReference type="AlphaFoldDB" id="A0A2D2CWP2"/>
<keyword evidence="3" id="KW-1185">Reference proteome</keyword>
<evidence type="ECO:0000256" key="1">
    <source>
        <dbReference type="SAM" id="MobiDB-lite"/>
    </source>
</evidence>
<feature type="compositionally biased region" description="Acidic residues" evidence="1">
    <location>
        <begin position="79"/>
        <end position="122"/>
    </location>
</feature>
<name>A0A2D2CWP2_METT3</name>
<proteinExistence type="predicted"/>
<organism evidence="2 3">
    <name type="scientific">Methylosinus trichosporium (strain ATCC 35070 / NCIMB 11131 / UNIQEM 75 / OB3b)</name>
    <dbReference type="NCBI Taxonomy" id="595536"/>
    <lineage>
        <taxon>Bacteria</taxon>
        <taxon>Pseudomonadati</taxon>
        <taxon>Pseudomonadota</taxon>
        <taxon>Alphaproteobacteria</taxon>
        <taxon>Hyphomicrobiales</taxon>
        <taxon>Methylocystaceae</taxon>
        <taxon>Methylosinus</taxon>
    </lineage>
</organism>
<protein>
    <submittedName>
        <fullName evidence="2">TIGR02300 family protein</fullName>
    </submittedName>
</protein>
<dbReference type="Pfam" id="PF09538">
    <property type="entry name" value="FYDLN_acid"/>
    <property type="match status" value="1"/>
</dbReference>
<dbReference type="STRING" id="595536.GCA_000178815_04388"/>
<dbReference type="Proteomes" id="UP000230709">
    <property type="component" value="Chromosome"/>
</dbReference>
<dbReference type="KEGG" id="mtw:CQW49_03870"/>
<evidence type="ECO:0000313" key="2">
    <source>
        <dbReference type="EMBL" id="ATQ67123.1"/>
    </source>
</evidence>
<evidence type="ECO:0000313" key="3">
    <source>
        <dbReference type="Proteomes" id="UP000230709"/>
    </source>
</evidence>
<dbReference type="NCBIfam" id="TIGR02300">
    <property type="entry name" value="FYDLN_acid"/>
    <property type="match status" value="1"/>
</dbReference>
<accession>A0A2D2CWP2</accession>
<dbReference type="RefSeq" id="WP_003610433.1">
    <property type="nucleotide sequence ID" value="NZ_ADVE02000001.1"/>
</dbReference>
<feature type="region of interest" description="Disordered" evidence="1">
    <location>
        <begin position="46"/>
        <end position="122"/>
    </location>
</feature>
<gene>
    <name evidence="2" type="ORF">CQW49_03870</name>
</gene>
<reference evidence="3" key="1">
    <citation type="submission" date="2017-10" db="EMBL/GenBank/DDBJ databases">
        <title>Completed PacBio SMRT sequence of Methylosinus trichosporium OB3b reveals presence of a third large plasmid.</title>
        <authorList>
            <person name="Charles T.C."/>
            <person name="Lynch M.D.J."/>
            <person name="Heil J.R."/>
            <person name="Cheng J."/>
        </authorList>
    </citation>
    <scope>NUCLEOTIDE SEQUENCE [LARGE SCALE GENOMIC DNA]</scope>
    <source>
        <strain evidence="3">OB3b</strain>
    </source>
</reference>
<dbReference type="EMBL" id="CP023737">
    <property type="protein sequence ID" value="ATQ67123.1"/>
    <property type="molecule type" value="Genomic_DNA"/>
</dbReference>
<sequence length="122" mass="13370">MAKPELGAKRQCQSCGVKFFDLNKEPVVCPKCGAIFHVATTRIVSRAAEEDETTEGEKEGAEIVSLDEVEATESKADPIDVDEDVEIDDAVEEDDTFLENEEEEDDDVSGLIDGDIDTDEET</sequence>
<dbReference type="InterPro" id="IPR012644">
    <property type="entry name" value="CHP02300_FYDLN_acid"/>
</dbReference>